<evidence type="ECO:0000313" key="8">
    <source>
        <dbReference type="Proteomes" id="UP000593892"/>
    </source>
</evidence>
<organism evidence="7 8">
    <name type="scientific">Paludibaculum fermentans</name>
    <dbReference type="NCBI Taxonomy" id="1473598"/>
    <lineage>
        <taxon>Bacteria</taxon>
        <taxon>Pseudomonadati</taxon>
        <taxon>Acidobacteriota</taxon>
        <taxon>Terriglobia</taxon>
        <taxon>Bryobacterales</taxon>
        <taxon>Bryobacteraceae</taxon>
        <taxon>Paludibaculum</taxon>
    </lineage>
</organism>
<dbReference type="PANTHER" id="PTHR11228">
    <property type="entry name" value="RADICAL SAM DOMAIN PROTEIN"/>
    <property type="match status" value="1"/>
</dbReference>
<dbReference type="RefSeq" id="WP_194448685.1">
    <property type="nucleotide sequence ID" value="NZ_CP063849.1"/>
</dbReference>
<dbReference type="AlphaFoldDB" id="A0A7S7NNT1"/>
<dbReference type="CDD" id="cd01335">
    <property type="entry name" value="Radical_SAM"/>
    <property type="match status" value="1"/>
</dbReference>
<dbReference type="Gene3D" id="3.20.20.70">
    <property type="entry name" value="Aldolase class I"/>
    <property type="match status" value="1"/>
</dbReference>
<keyword evidence="3" id="KW-0479">Metal-binding</keyword>
<feature type="domain" description="Radical SAM core" evidence="6">
    <location>
        <begin position="15"/>
        <end position="229"/>
    </location>
</feature>
<dbReference type="KEGG" id="pfer:IRI77_30250"/>
<keyword evidence="2" id="KW-0949">S-adenosyl-L-methionine</keyword>
<keyword evidence="8" id="KW-1185">Reference proteome</keyword>
<gene>
    <name evidence="7" type="ORF">IRI77_30250</name>
</gene>
<evidence type="ECO:0000256" key="3">
    <source>
        <dbReference type="ARBA" id="ARBA00022723"/>
    </source>
</evidence>
<protein>
    <submittedName>
        <fullName evidence="7">Radical SAM protein</fullName>
    </submittedName>
</protein>
<dbReference type="InterPro" id="IPR013785">
    <property type="entry name" value="Aldolase_TIM"/>
</dbReference>
<comment type="cofactor">
    <cofactor evidence="1">
        <name>[4Fe-4S] cluster</name>
        <dbReference type="ChEBI" id="CHEBI:49883"/>
    </cofactor>
</comment>
<evidence type="ECO:0000256" key="4">
    <source>
        <dbReference type="ARBA" id="ARBA00023004"/>
    </source>
</evidence>
<evidence type="ECO:0000256" key="2">
    <source>
        <dbReference type="ARBA" id="ARBA00022691"/>
    </source>
</evidence>
<dbReference type="InterPro" id="IPR058240">
    <property type="entry name" value="rSAM_sf"/>
</dbReference>
<dbReference type="SFLD" id="SFLDS00029">
    <property type="entry name" value="Radical_SAM"/>
    <property type="match status" value="1"/>
</dbReference>
<evidence type="ECO:0000256" key="1">
    <source>
        <dbReference type="ARBA" id="ARBA00001966"/>
    </source>
</evidence>
<proteinExistence type="predicted"/>
<evidence type="ECO:0000256" key="5">
    <source>
        <dbReference type="ARBA" id="ARBA00023014"/>
    </source>
</evidence>
<dbReference type="Pfam" id="PF04055">
    <property type="entry name" value="Radical_SAM"/>
    <property type="match status" value="1"/>
</dbReference>
<dbReference type="SUPFAM" id="SSF102114">
    <property type="entry name" value="Radical SAM enzymes"/>
    <property type="match status" value="1"/>
</dbReference>
<dbReference type="GO" id="GO:0046872">
    <property type="term" value="F:metal ion binding"/>
    <property type="evidence" value="ECO:0007669"/>
    <property type="project" value="UniProtKB-KW"/>
</dbReference>
<accession>A0A7S7NNT1</accession>
<dbReference type="InterPro" id="IPR050377">
    <property type="entry name" value="Radical_SAM_PqqE_MftC-like"/>
</dbReference>
<evidence type="ECO:0000259" key="6">
    <source>
        <dbReference type="PROSITE" id="PS51918"/>
    </source>
</evidence>
<dbReference type="InterPro" id="IPR007197">
    <property type="entry name" value="rSAM"/>
</dbReference>
<name>A0A7S7NNT1_PALFE</name>
<evidence type="ECO:0000313" key="7">
    <source>
        <dbReference type="EMBL" id="QOY87016.1"/>
    </source>
</evidence>
<dbReference type="PANTHER" id="PTHR11228:SF7">
    <property type="entry name" value="PQQA PEPTIDE CYCLASE"/>
    <property type="match status" value="1"/>
</dbReference>
<dbReference type="Proteomes" id="UP000593892">
    <property type="component" value="Chromosome"/>
</dbReference>
<reference evidence="7" key="1">
    <citation type="submission" date="2020-10" db="EMBL/GenBank/DDBJ databases">
        <title>Complete genome sequence of Paludibaculum fermentans P105T, a facultatively anaerobic acidobacterium capable of dissimilatory Fe(III) reduction.</title>
        <authorList>
            <person name="Dedysh S.N."/>
            <person name="Beletsky A.V."/>
            <person name="Kulichevskaya I.S."/>
            <person name="Mardanov A.V."/>
            <person name="Ravin N.V."/>
        </authorList>
    </citation>
    <scope>NUCLEOTIDE SEQUENCE [LARGE SCALE GENOMIC DNA]</scope>
    <source>
        <strain evidence="7">P105</strain>
    </source>
</reference>
<dbReference type="GO" id="GO:0051536">
    <property type="term" value="F:iron-sulfur cluster binding"/>
    <property type="evidence" value="ECO:0007669"/>
    <property type="project" value="UniProtKB-KW"/>
</dbReference>
<keyword evidence="5" id="KW-0411">Iron-sulfur</keyword>
<dbReference type="GO" id="GO:0003824">
    <property type="term" value="F:catalytic activity"/>
    <property type="evidence" value="ECO:0007669"/>
    <property type="project" value="InterPro"/>
</dbReference>
<sequence>MQTKHVVQAWGMILKGNRPTLSIEITRECPLRCPGCYAYDESHLGGGVTLRELADRKGQALVDGVMGVVDRLKPLHLSIVGGDPLVRYRELEQMVPLLLDRGIHVQIVTSAFRTLPAGWVDLPRLNVVVSIDGLREEHDVRRTPATYDRILKNIQGQRITVHCTITGQMMKRPGYLKEFLEFWAPRDEIRKIWFSLFTPQIGDDLPEMLTKAERAQVITDLLQLRKQFPKLDMPERLIKQFATPPSSPSDCVFAQTTQTVSADLKTEITPCQFGGNPDCSACGCIASMVLGAVADFKLGGIIPVGAIFRASAKIGQMNARGNRPQEVQQPFRVLP</sequence>
<dbReference type="SFLD" id="SFLDG01067">
    <property type="entry name" value="SPASM/twitch_domain_containing"/>
    <property type="match status" value="1"/>
</dbReference>
<keyword evidence="4" id="KW-0408">Iron</keyword>
<dbReference type="PROSITE" id="PS51918">
    <property type="entry name" value="RADICAL_SAM"/>
    <property type="match status" value="1"/>
</dbReference>
<dbReference type="EMBL" id="CP063849">
    <property type="protein sequence ID" value="QOY87016.1"/>
    <property type="molecule type" value="Genomic_DNA"/>
</dbReference>